<protein>
    <recommendedName>
        <fullName evidence="9">Zn(2)-C6 fungal-type domain-containing protein</fullName>
    </recommendedName>
</protein>
<dbReference type="SUPFAM" id="SSF57701">
    <property type="entry name" value="Zn2/Cys6 DNA-binding domain"/>
    <property type="match status" value="1"/>
</dbReference>
<keyword evidence="7" id="KW-0539">Nucleus</keyword>
<organism evidence="10 11">
    <name type="scientific">Ogataea philodendri</name>
    <dbReference type="NCBI Taxonomy" id="1378263"/>
    <lineage>
        <taxon>Eukaryota</taxon>
        <taxon>Fungi</taxon>
        <taxon>Dikarya</taxon>
        <taxon>Ascomycota</taxon>
        <taxon>Saccharomycotina</taxon>
        <taxon>Pichiomycetes</taxon>
        <taxon>Pichiales</taxon>
        <taxon>Pichiaceae</taxon>
        <taxon>Ogataea</taxon>
    </lineage>
</organism>
<keyword evidence="6" id="KW-0804">Transcription</keyword>
<evidence type="ECO:0000259" key="9">
    <source>
        <dbReference type="PROSITE" id="PS50048"/>
    </source>
</evidence>
<dbReference type="OrthoDB" id="189997at2759"/>
<dbReference type="PANTHER" id="PTHR47782">
    <property type="entry name" value="ZN(II)2CYS6 TRANSCRIPTION FACTOR (EUROFUNG)-RELATED"/>
    <property type="match status" value="1"/>
</dbReference>
<dbReference type="Pfam" id="PF04082">
    <property type="entry name" value="Fungal_trans"/>
    <property type="match status" value="1"/>
</dbReference>
<keyword evidence="5" id="KW-0238">DNA-binding</keyword>
<dbReference type="CDD" id="cd00067">
    <property type="entry name" value="GAL4"/>
    <property type="match status" value="1"/>
</dbReference>
<keyword evidence="4" id="KW-0805">Transcription regulation</keyword>
<sequence length="655" mass="76118">MATRVRTACKKCRSLKHKCDFRFPRCSRCQRLGIECLVQDPLTKEYKSRDQFAQNDYYETPKEVDKTDLSRRVQFLEEKVAKYESMFERMNNLLENSSNSISIDQLTVLSMIPFKGSLSSADNEITKSSIFGKIDSNQHLEEIEKPPESKRACDQIIFSYYQFAWIQHPIIENQDTLYLLSSRYYNSGNELSDWELFLLYISLAIGTAITGDSSSKVQKYYLSSVVFLKRFLCNIPTLQTPHKGNQLQLQSLQSLLLICSFGLLKPISPGIWYVVANAMRLCVDLDFQDENMIEKCASNYERRLFWCCYTLDRQICCYVNKPFSLNDVDITTKMIIPDKTDVRLTVSYLFFKIRNLQSLIQQYAHTKTPVSVGSTVDDWRADMHVELNNWLLSVIECENTPNTDLHQIFYFSKKFLILTYFQQMLTLYRPVGQNLRTLTYQEYDLLLNCGTKVISIYNELDLSGNINYKYLSVYSIYQSGLTIFYCIINSQELASHSQMSDRVEHIMQTTSSLLQSLKVHCPPAENAIHTLEKLYHTTRDLIQKRKQNPVMHASVSSKIQYGPFDNDQFQKLAQHEAVPLVELADTSGPGYDQIENDDLLRELDFESMFSPLPQNHVLIHKHDNLSGTDTAHLNTRDLWEFLFEEPFNLKNIMFD</sequence>
<evidence type="ECO:0000256" key="6">
    <source>
        <dbReference type="ARBA" id="ARBA00023163"/>
    </source>
</evidence>
<dbReference type="InterPro" id="IPR007219">
    <property type="entry name" value="XnlR_reg_dom"/>
</dbReference>
<dbReference type="GO" id="GO:0005634">
    <property type="term" value="C:nucleus"/>
    <property type="evidence" value="ECO:0007669"/>
    <property type="project" value="UniProtKB-SubCell"/>
</dbReference>
<dbReference type="InterPro" id="IPR036864">
    <property type="entry name" value="Zn2-C6_fun-type_DNA-bd_sf"/>
</dbReference>
<feature type="coiled-coil region" evidence="8">
    <location>
        <begin position="66"/>
        <end position="96"/>
    </location>
</feature>
<reference evidence="10" key="2">
    <citation type="submission" date="2021-01" db="EMBL/GenBank/DDBJ databases">
        <authorList>
            <person name="Schikora-Tamarit M.A."/>
        </authorList>
    </citation>
    <scope>NUCLEOTIDE SEQUENCE</scope>
    <source>
        <strain evidence="10">CBS6075</strain>
    </source>
</reference>
<evidence type="ECO:0000256" key="8">
    <source>
        <dbReference type="SAM" id="Coils"/>
    </source>
</evidence>
<dbReference type="Proteomes" id="UP000769157">
    <property type="component" value="Unassembled WGS sequence"/>
</dbReference>
<evidence type="ECO:0000313" key="10">
    <source>
        <dbReference type="EMBL" id="KAH3671340.1"/>
    </source>
</evidence>
<dbReference type="Gene3D" id="4.10.240.10">
    <property type="entry name" value="Zn(2)-C6 fungal-type DNA-binding domain"/>
    <property type="match status" value="1"/>
</dbReference>
<dbReference type="GO" id="GO:0000981">
    <property type="term" value="F:DNA-binding transcription factor activity, RNA polymerase II-specific"/>
    <property type="evidence" value="ECO:0007669"/>
    <property type="project" value="InterPro"/>
</dbReference>
<dbReference type="Pfam" id="PF00172">
    <property type="entry name" value="Zn_clus"/>
    <property type="match status" value="1"/>
</dbReference>
<evidence type="ECO:0000256" key="1">
    <source>
        <dbReference type="ARBA" id="ARBA00004123"/>
    </source>
</evidence>
<keyword evidence="8" id="KW-0175">Coiled coil</keyword>
<dbReference type="SMART" id="SM00906">
    <property type="entry name" value="Fungal_trans"/>
    <property type="match status" value="1"/>
</dbReference>
<keyword evidence="11" id="KW-1185">Reference proteome</keyword>
<dbReference type="RefSeq" id="XP_046064639.1">
    <property type="nucleotide sequence ID" value="XM_046206851.1"/>
</dbReference>
<dbReference type="GeneID" id="70232531"/>
<dbReference type="GO" id="GO:0043565">
    <property type="term" value="F:sequence-specific DNA binding"/>
    <property type="evidence" value="ECO:0007669"/>
    <property type="project" value="TreeGrafter"/>
</dbReference>
<dbReference type="GO" id="GO:0006351">
    <property type="term" value="P:DNA-templated transcription"/>
    <property type="evidence" value="ECO:0007669"/>
    <property type="project" value="InterPro"/>
</dbReference>
<evidence type="ECO:0000256" key="2">
    <source>
        <dbReference type="ARBA" id="ARBA00022723"/>
    </source>
</evidence>
<accession>A0A9P8PGS4</accession>
<name>A0A9P8PGS4_9ASCO</name>
<dbReference type="InterPro" id="IPR001138">
    <property type="entry name" value="Zn2Cys6_DnaBD"/>
</dbReference>
<keyword evidence="2" id="KW-0479">Metal-binding</keyword>
<proteinExistence type="predicted"/>
<evidence type="ECO:0000256" key="5">
    <source>
        <dbReference type="ARBA" id="ARBA00023125"/>
    </source>
</evidence>
<keyword evidence="3" id="KW-0862">Zinc</keyword>
<evidence type="ECO:0000256" key="7">
    <source>
        <dbReference type="ARBA" id="ARBA00023242"/>
    </source>
</evidence>
<dbReference type="InterPro" id="IPR052202">
    <property type="entry name" value="Yeast_MetPath_Reg"/>
</dbReference>
<gene>
    <name evidence="10" type="ORF">OGAPHI_000563</name>
</gene>
<dbReference type="CDD" id="cd12148">
    <property type="entry name" value="fungal_TF_MHR"/>
    <property type="match status" value="1"/>
</dbReference>
<dbReference type="AlphaFoldDB" id="A0A9P8PGS4"/>
<dbReference type="PANTHER" id="PTHR47782:SF1">
    <property type="entry name" value="PYRIMIDINE PATHWAY REGULATORY PROTEIN 1"/>
    <property type="match status" value="1"/>
</dbReference>
<comment type="subcellular location">
    <subcellularLocation>
        <location evidence="1">Nucleus</location>
    </subcellularLocation>
</comment>
<evidence type="ECO:0000313" key="11">
    <source>
        <dbReference type="Proteomes" id="UP000769157"/>
    </source>
</evidence>
<dbReference type="PROSITE" id="PS50048">
    <property type="entry name" value="ZN2_CY6_FUNGAL_2"/>
    <property type="match status" value="1"/>
</dbReference>
<dbReference type="GO" id="GO:0008270">
    <property type="term" value="F:zinc ion binding"/>
    <property type="evidence" value="ECO:0007669"/>
    <property type="project" value="InterPro"/>
</dbReference>
<evidence type="ECO:0000256" key="3">
    <source>
        <dbReference type="ARBA" id="ARBA00022833"/>
    </source>
</evidence>
<dbReference type="PROSITE" id="PS00463">
    <property type="entry name" value="ZN2_CY6_FUNGAL_1"/>
    <property type="match status" value="1"/>
</dbReference>
<comment type="caution">
    <text evidence="10">The sequence shown here is derived from an EMBL/GenBank/DDBJ whole genome shotgun (WGS) entry which is preliminary data.</text>
</comment>
<evidence type="ECO:0000256" key="4">
    <source>
        <dbReference type="ARBA" id="ARBA00023015"/>
    </source>
</evidence>
<feature type="domain" description="Zn(2)-C6 fungal-type" evidence="9">
    <location>
        <begin position="8"/>
        <end position="38"/>
    </location>
</feature>
<dbReference type="SMART" id="SM00066">
    <property type="entry name" value="GAL4"/>
    <property type="match status" value="1"/>
</dbReference>
<dbReference type="GO" id="GO:0045944">
    <property type="term" value="P:positive regulation of transcription by RNA polymerase II"/>
    <property type="evidence" value="ECO:0007669"/>
    <property type="project" value="TreeGrafter"/>
</dbReference>
<dbReference type="EMBL" id="JAEUBE010000070">
    <property type="protein sequence ID" value="KAH3671340.1"/>
    <property type="molecule type" value="Genomic_DNA"/>
</dbReference>
<reference evidence="10" key="1">
    <citation type="journal article" date="2021" name="Open Biol.">
        <title>Shared evolutionary footprints suggest mitochondrial oxidative damage underlies multiple complex I losses in fungi.</title>
        <authorList>
            <person name="Schikora-Tamarit M.A."/>
            <person name="Marcet-Houben M."/>
            <person name="Nosek J."/>
            <person name="Gabaldon T."/>
        </authorList>
    </citation>
    <scope>NUCLEOTIDE SEQUENCE</scope>
    <source>
        <strain evidence="10">CBS6075</strain>
    </source>
</reference>